<proteinExistence type="inferred from homology"/>
<evidence type="ECO:0000256" key="1">
    <source>
        <dbReference type="ARBA" id="ARBA00004613"/>
    </source>
</evidence>
<evidence type="ECO:0000256" key="2">
    <source>
        <dbReference type="ARBA" id="ARBA00006307"/>
    </source>
</evidence>
<feature type="signal peptide" evidence="10">
    <location>
        <begin position="1"/>
        <end position="22"/>
    </location>
</feature>
<evidence type="ECO:0000256" key="7">
    <source>
        <dbReference type="ARBA" id="ARBA00022702"/>
    </source>
</evidence>
<dbReference type="GO" id="GO:0005576">
    <property type="term" value="C:extracellular region"/>
    <property type="evidence" value="ECO:0007669"/>
    <property type="project" value="UniProtKB-SubCell"/>
</dbReference>
<evidence type="ECO:0000256" key="3">
    <source>
        <dbReference type="ARBA" id="ARBA00011605"/>
    </source>
</evidence>
<keyword evidence="8 10" id="KW-0732">Signal</keyword>
<keyword evidence="12" id="KW-1185">Reference proteome</keyword>
<evidence type="ECO:0000313" key="12">
    <source>
        <dbReference type="Proteomes" id="UP001044222"/>
    </source>
</evidence>
<keyword evidence="7" id="KW-0372">Hormone</keyword>
<dbReference type="Proteomes" id="UP001044222">
    <property type="component" value="Unassembled WGS sequence"/>
</dbReference>
<protein>
    <recommendedName>
        <fullName evidence="4">Parathyroid hormone</fullName>
    </recommendedName>
</protein>
<dbReference type="Pfam" id="PF01279">
    <property type="entry name" value="Parathyroid"/>
    <property type="match status" value="1"/>
</dbReference>
<keyword evidence="6" id="KW-0165">Cleavage on pair of basic residues</keyword>
<accession>A0A9D3RZM3</accession>
<dbReference type="EMBL" id="JAFIRN010000005">
    <property type="protein sequence ID" value="KAG5849150.1"/>
    <property type="molecule type" value="Genomic_DNA"/>
</dbReference>
<evidence type="ECO:0000256" key="8">
    <source>
        <dbReference type="ARBA" id="ARBA00022729"/>
    </source>
</evidence>
<gene>
    <name evidence="11" type="ORF">ANANG_G00106940</name>
</gene>
<evidence type="ECO:0000256" key="5">
    <source>
        <dbReference type="ARBA" id="ARBA00022525"/>
    </source>
</evidence>
<sequence>MFSTRNLDTLIVIIFLSMLCYSLKSEAKPLGKRSISEVQFMHNLGEHKHVQGRQHWLRMKLKDIHTASLRNTDRGERVRARRLLPEDFPVLDELTPSEVEYILNSLEKFLNYRQN</sequence>
<dbReference type="InterPro" id="IPR003625">
    <property type="entry name" value="PTH"/>
</dbReference>
<dbReference type="PANTHER" id="PTHR10541">
    <property type="entry name" value="PARATHYROID HORMONE"/>
    <property type="match status" value="1"/>
</dbReference>
<dbReference type="SMART" id="SM00087">
    <property type="entry name" value="PTH"/>
    <property type="match status" value="1"/>
</dbReference>
<dbReference type="GO" id="GO:0006874">
    <property type="term" value="P:intracellular calcium ion homeostasis"/>
    <property type="evidence" value="ECO:0007669"/>
    <property type="project" value="InterPro"/>
</dbReference>
<dbReference type="GO" id="GO:0005179">
    <property type="term" value="F:hormone activity"/>
    <property type="evidence" value="ECO:0007669"/>
    <property type="project" value="UniProtKB-KW"/>
</dbReference>
<comment type="subunit">
    <text evidence="3">Interacts with PTH1R (via N-terminal extracellular domain).</text>
</comment>
<organism evidence="11 12">
    <name type="scientific">Anguilla anguilla</name>
    <name type="common">European freshwater eel</name>
    <name type="synonym">Muraena anguilla</name>
    <dbReference type="NCBI Taxonomy" id="7936"/>
    <lineage>
        <taxon>Eukaryota</taxon>
        <taxon>Metazoa</taxon>
        <taxon>Chordata</taxon>
        <taxon>Craniata</taxon>
        <taxon>Vertebrata</taxon>
        <taxon>Euteleostomi</taxon>
        <taxon>Actinopterygii</taxon>
        <taxon>Neopterygii</taxon>
        <taxon>Teleostei</taxon>
        <taxon>Anguilliformes</taxon>
        <taxon>Anguillidae</taxon>
        <taxon>Anguilla</taxon>
    </lineage>
</organism>
<dbReference type="AlphaFoldDB" id="A0A9D3RZM3"/>
<dbReference type="PANTHER" id="PTHR10541:SF2">
    <property type="entry name" value="PARATHYROID HORMONE"/>
    <property type="match status" value="1"/>
</dbReference>
<name>A0A9D3RZM3_ANGAN</name>
<keyword evidence="5" id="KW-0964">Secreted</keyword>
<comment type="caution">
    <text evidence="11">The sequence shown here is derived from an EMBL/GenBank/DDBJ whole genome shotgun (WGS) entry which is preliminary data.</text>
</comment>
<comment type="subcellular location">
    <subcellularLocation>
        <location evidence="1">Secreted</location>
    </subcellularLocation>
</comment>
<comment type="similarity">
    <text evidence="2">Belongs to the parathyroid hormone family.</text>
</comment>
<evidence type="ECO:0000313" key="11">
    <source>
        <dbReference type="EMBL" id="KAG5849150.1"/>
    </source>
</evidence>
<comment type="function">
    <text evidence="9">Parathyroid hormone elevates calcium level by dissolving the salts in bone and preventing their renal excretion. Acts by binding to its receptor, PTH1R, activating G protein-coupled receptor signaling. Stimulates [1-14C]-2-deoxy-D-glucose (2DG) transport and glycogen synthesis in osteoblastic cells.</text>
</comment>
<feature type="chain" id="PRO_5038669984" description="Parathyroid hormone" evidence="10">
    <location>
        <begin position="23"/>
        <end position="115"/>
    </location>
</feature>
<evidence type="ECO:0000256" key="9">
    <source>
        <dbReference type="ARBA" id="ARBA00093407"/>
    </source>
</evidence>
<evidence type="ECO:0000256" key="10">
    <source>
        <dbReference type="SAM" id="SignalP"/>
    </source>
</evidence>
<evidence type="ECO:0000256" key="4">
    <source>
        <dbReference type="ARBA" id="ARBA00022135"/>
    </source>
</evidence>
<reference evidence="11" key="1">
    <citation type="submission" date="2021-01" db="EMBL/GenBank/DDBJ databases">
        <title>A chromosome-scale assembly of European eel, Anguilla anguilla.</title>
        <authorList>
            <person name="Henkel C."/>
            <person name="Jong-Raadsen S.A."/>
            <person name="Dufour S."/>
            <person name="Weltzien F.-A."/>
            <person name="Palstra A.P."/>
            <person name="Pelster B."/>
            <person name="Spaink H.P."/>
            <person name="Van Den Thillart G.E."/>
            <person name="Jansen H."/>
            <person name="Zahm M."/>
            <person name="Klopp C."/>
            <person name="Cedric C."/>
            <person name="Louis A."/>
            <person name="Berthelot C."/>
            <person name="Parey E."/>
            <person name="Roest Crollius H."/>
            <person name="Montfort J."/>
            <person name="Robinson-Rechavi M."/>
            <person name="Bucao C."/>
            <person name="Bouchez O."/>
            <person name="Gislard M."/>
            <person name="Lluch J."/>
            <person name="Milhes M."/>
            <person name="Lampietro C."/>
            <person name="Lopez Roques C."/>
            <person name="Donnadieu C."/>
            <person name="Braasch I."/>
            <person name="Desvignes T."/>
            <person name="Postlethwait J."/>
            <person name="Bobe J."/>
            <person name="Guiguen Y."/>
            <person name="Dirks R."/>
        </authorList>
    </citation>
    <scope>NUCLEOTIDE SEQUENCE</scope>
    <source>
        <strain evidence="11">Tag_6206</strain>
        <tissue evidence="11">Liver</tissue>
    </source>
</reference>
<dbReference type="InterPro" id="IPR001415">
    <property type="entry name" value="PTH/PTH-rel"/>
</dbReference>
<evidence type="ECO:0000256" key="6">
    <source>
        <dbReference type="ARBA" id="ARBA00022685"/>
    </source>
</evidence>